<sequence length="420" mass="47830">MAQSTLTASKKRLKNAVHRSEATSKDGFLERLFTFAFKGLVYPQIWEDPDVDMRALRLTPDSRMITIASGGCNVMSYLTANPAEITAVDLNRAHVALGRLKLAAAKHLPNYEIFYRFFGEADEKANVAAYQRFLKDKLDPETVAYWEGRDMANWGRKRITLFSRDLYHHGLLGYCIGAGHLVARLYGIDPKHMVKTRSLEEQRTFFDTALAPLFDKRLVRWATSKKMSLYGLGIPPAQYDALVSASAERDMSAVLRQRLEKLACDFSMQDNYFAWQAFGRGYAPSGQDSTGPAGPLPPYLKREHFEEIRQRAGRVRVLNRNFTEHLQSVQDNTLDAYVLLDAQDWMTDHQLNALWTEITRTALPGARVIFRTAAEPTLLPGRVSDQILNRWTYEEEESLELGRQDRSSIYGGFHLYVFNG</sequence>
<proteinExistence type="predicted"/>
<dbReference type="InterPro" id="IPR021829">
    <property type="entry name" value="DUF3419"/>
</dbReference>
<keyword evidence="1" id="KW-0808">Transferase</keyword>
<dbReference type="Proteomes" id="UP000048926">
    <property type="component" value="Unassembled WGS sequence"/>
</dbReference>
<dbReference type="STRING" id="187304.B0E33_05890"/>
<dbReference type="PANTHER" id="PTHR47473">
    <property type="entry name" value="BTA1P"/>
    <property type="match status" value="1"/>
</dbReference>
<name>A0A0M6Y678_9HYPH</name>
<accession>A0A0M6Y678</accession>
<keyword evidence="2" id="KW-1185">Reference proteome</keyword>
<dbReference type="EMBL" id="CXST01000002">
    <property type="protein sequence ID" value="CTQ45043.1"/>
    <property type="molecule type" value="Genomic_DNA"/>
</dbReference>
<evidence type="ECO:0000313" key="1">
    <source>
        <dbReference type="EMBL" id="CTQ45043.1"/>
    </source>
</evidence>
<reference evidence="2" key="1">
    <citation type="submission" date="2015-07" db="EMBL/GenBank/DDBJ databases">
        <authorList>
            <person name="Rodrigo-Torres Lidia"/>
            <person name="Arahal R.David."/>
        </authorList>
    </citation>
    <scope>NUCLEOTIDE SEQUENCE [LARGE SCALE GENOMIC DNA]</scope>
    <source>
        <strain evidence="2">CECT 4801</strain>
    </source>
</reference>
<protein>
    <submittedName>
        <fullName evidence="1">S-adenosylmethionine:diacylglycerol 3-amino-3-carboxypropyl transferase</fullName>
    </submittedName>
</protein>
<organism evidence="1 2">
    <name type="scientific">Roseibium aggregatum</name>
    <dbReference type="NCBI Taxonomy" id="187304"/>
    <lineage>
        <taxon>Bacteria</taxon>
        <taxon>Pseudomonadati</taxon>
        <taxon>Pseudomonadota</taxon>
        <taxon>Alphaproteobacteria</taxon>
        <taxon>Hyphomicrobiales</taxon>
        <taxon>Stappiaceae</taxon>
        <taxon>Roseibium</taxon>
    </lineage>
</organism>
<dbReference type="GO" id="GO:0016740">
    <property type="term" value="F:transferase activity"/>
    <property type="evidence" value="ECO:0007669"/>
    <property type="project" value="UniProtKB-KW"/>
</dbReference>
<dbReference type="RefSeq" id="WP_055657939.1">
    <property type="nucleotide sequence ID" value="NZ_CP045617.1"/>
</dbReference>
<evidence type="ECO:0000313" key="2">
    <source>
        <dbReference type="Proteomes" id="UP000048926"/>
    </source>
</evidence>
<dbReference type="OrthoDB" id="1522784at2"/>
<dbReference type="AlphaFoldDB" id="A0A0M6Y678"/>
<gene>
    <name evidence="1" type="ORF">LAL4801_03490</name>
</gene>
<dbReference type="PANTHER" id="PTHR47473:SF1">
    <property type="entry name" value="METHYLTRANSFERASE DOMAIN-CONTAINING PROTEIN"/>
    <property type="match status" value="1"/>
</dbReference>
<dbReference type="SUPFAM" id="SSF53335">
    <property type="entry name" value="S-adenosyl-L-methionine-dependent methyltransferases"/>
    <property type="match status" value="1"/>
</dbReference>
<dbReference type="InterPro" id="IPR029063">
    <property type="entry name" value="SAM-dependent_MTases_sf"/>
</dbReference>
<dbReference type="Pfam" id="PF11899">
    <property type="entry name" value="DUF3419"/>
    <property type="match status" value="1"/>
</dbReference>